<sequence length="453" mass="50341">MSPDIQYLRLPYLLAPDLFDAIQHLEWPALLDSGYPDSPSGRFDIAVAAPQRTLTIQSEADVEQLSLLAAPRKKITLPSTIAHLPFVGGWLGHWSYDAGRLFETLPVHANPVTSVPWIRMGDYPWALVTDHDQQVTWLVGHDWPEALAQQLQTRSPTPTVAIANSRHTFQLTQGFQPDFSQADYRERFDQVMAYIQAGDCYQINLAQRFSAHYQGNPWTAYLKLRQATPTPFAAYLAQGEQTLLSLSPERFIELNRTGQLDTRPIKGTAPRSPDPHQDQHARIALQQSPKDRAENLMIVDLLRNDLGRVSVPGSVRVPDLFRIESFANVHHLVSTITSQLSPELSALDVLKACFPGGSITGAPKVRAMTLIDELEPCQRSAYCGAIGYIDVTGRMDFNIAIRTLIADQGQLHVWGGGGLVADSECESEYTETLNKISRLIQALDPDFDPKALA</sequence>
<dbReference type="InterPro" id="IPR019999">
    <property type="entry name" value="Anth_synth_I-like"/>
</dbReference>
<dbReference type="InterPro" id="IPR006805">
    <property type="entry name" value="Anth_synth_I_N"/>
</dbReference>
<dbReference type="RefSeq" id="WP_069000193.1">
    <property type="nucleotide sequence ID" value="NZ_MDTQ01000001.1"/>
</dbReference>
<dbReference type="EMBL" id="MDTQ01000001">
    <property type="protein sequence ID" value="ODC05172.1"/>
    <property type="molecule type" value="Genomic_DNA"/>
</dbReference>
<dbReference type="InterPro" id="IPR005801">
    <property type="entry name" value="ADC_synthase"/>
</dbReference>
<dbReference type="EC" id="2.6.1.85" evidence="1"/>
<evidence type="ECO:0000259" key="4">
    <source>
        <dbReference type="Pfam" id="PF04715"/>
    </source>
</evidence>
<dbReference type="GO" id="GO:0009396">
    <property type="term" value="P:folic acid-containing compound biosynthetic process"/>
    <property type="evidence" value="ECO:0007669"/>
    <property type="project" value="InterPro"/>
</dbReference>
<evidence type="ECO:0000313" key="6">
    <source>
        <dbReference type="Proteomes" id="UP000094291"/>
    </source>
</evidence>
<dbReference type="NCBIfam" id="TIGR00553">
    <property type="entry name" value="pabB"/>
    <property type="match status" value="1"/>
</dbReference>
<protein>
    <recommendedName>
        <fullName evidence="1">aminodeoxychorismate synthase</fullName>
        <ecNumber evidence="1">2.6.1.85</ecNumber>
    </recommendedName>
</protein>
<dbReference type="Proteomes" id="UP000094291">
    <property type="component" value="Unassembled WGS sequence"/>
</dbReference>
<dbReference type="Gene3D" id="3.60.120.10">
    <property type="entry name" value="Anthranilate synthase"/>
    <property type="match status" value="1"/>
</dbReference>
<evidence type="ECO:0000256" key="2">
    <source>
        <dbReference type="ARBA" id="ARBA00022679"/>
    </source>
</evidence>
<evidence type="ECO:0000259" key="3">
    <source>
        <dbReference type="Pfam" id="PF00425"/>
    </source>
</evidence>
<organism evidence="5 6">
    <name type="scientific">Terasakiispira papahanaumokuakeensis</name>
    <dbReference type="NCBI Taxonomy" id="197479"/>
    <lineage>
        <taxon>Bacteria</taxon>
        <taxon>Pseudomonadati</taxon>
        <taxon>Pseudomonadota</taxon>
        <taxon>Gammaproteobacteria</taxon>
        <taxon>Oceanospirillales</taxon>
        <taxon>Terasakiispira</taxon>
    </lineage>
</organism>
<proteinExistence type="predicted"/>
<dbReference type="Pfam" id="PF00425">
    <property type="entry name" value="Chorismate_bind"/>
    <property type="match status" value="1"/>
</dbReference>
<accession>A0A1E2VE82</accession>
<dbReference type="PANTHER" id="PTHR11236">
    <property type="entry name" value="AMINOBENZOATE/ANTHRANILATE SYNTHASE"/>
    <property type="match status" value="1"/>
</dbReference>
<dbReference type="SUPFAM" id="SSF56322">
    <property type="entry name" value="ADC synthase"/>
    <property type="match status" value="1"/>
</dbReference>
<evidence type="ECO:0000313" key="5">
    <source>
        <dbReference type="EMBL" id="ODC05172.1"/>
    </source>
</evidence>
<name>A0A1E2VE82_9GAMM</name>
<dbReference type="PANTHER" id="PTHR11236:SF50">
    <property type="entry name" value="AMINODEOXYCHORISMATE SYNTHASE COMPONENT 1"/>
    <property type="match status" value="1"/>
</dbReference>
<feature type="domain" description="Anthranilate synthase component I N-terminal" evidence="4">
    <location>
        <begin position="17"/>
        <end position="137"/>
    </location>
</feature>
<dbReference type="OrthoDB" id="9803598at2"/>
<keyword evidence="2" id="KW-0808">Transferase</keyword>
<reference evidence="5 6" key="1">
    <citation type="submission" date="2016-08" db="EMBL/GenBank/DDBJ databases">
        <authorList>
            <person name="Seilhamer J.J."/>
        </authorList>
    </citation>
    <scope>NUCLEOTIDE SEQUENCE [LARGE SCALE GENOMIC DNA]</scope>
    <source>
        <strain evidence="5 6">PH27A</strain>
    </source>
</reference>
<dbReference type="GO" id="GO:0046820">
    <property type="term" value="F:4-amino-4-deoxychorismate synthase activity"/>
    <property type="evidence" value="ECO:0007669"/>
    <property type="project" value="UniProtKB-EC"/>
</dbReference>
<dbReference type="AlphaFoldDB" id="A0A1E2VE82"/>
<gene>
    <name evidence="5" type="ORF">BFW38_04240</name>
</gene>
<evidence type="ECO:0000256" key="1">
    <source>
        <dbReference type="ARBA" id="ARBA00013139"/>
    </source>
</evidence>
<dbReference type="STRING" id="197479.BFW38_04240"/>
<dbReference type="InterPro" id="IPR005802">
    <property type="entry name" value="ADC_synth_comp_1"/>
</dbReference>
<dbReference type="InterPro" id="IPR015890">
    <property type="entry name" value="Chorismate_C"/>
</dbReference>
<dbReference type="GO" id="GO:0000162">
    <property type="term" value="P:L-tryptophan biosynthetic process"/>
    <property type="evidence" value="ECO:0007669"/>
    <property type="project" value="TreeGrafter"/>
</dbReference>
<feature type="domain" description="Chorismate-utilising enzyme C-terminal" evidence="3">
    <location>
        <begin position="181"/>
        <end position="435"/>
    </location>
</feature>
<comment type="caution">
    <text evidence="5">The sequence shown here is derived from an EMBL/GenBank/DDBJ whole genome shotgun (WGS) entry which is preliminary data.</text>
</comment>
<dbReference type="PRINTS" id="PR00095">
    <property type="entry name" value="ANTSNTHASEI"/>
</dbReference>
<keyword evidence="6" id="KW-1185">Reference proteome</keyword>
<dbReference type="Pfam" id="PF04715">
    <property type="entry name" value="Anth_synt_I_N"/>
    <property type="match status" value="1"/>
</dbReference>